<comment type="caution">
    <text evidence="2">The sequence shown here is derived from an EMBL/GenBank/DDBJ whole genome shotgun (WGS) entry which is preliminary data.</text>
</comment>
<dbReference type="InterPro" id="IPR025855">
    <property type="entry name" value="Replic_Relax"/>
</dbReference>
<dbReference type="RefSeq" id="WP_129479813.1">
    <property type="nucleotide sequence ID" value="NZ_SDWS01000020.1"/>
</dbReference>
<evidence type="ECO:0000256" key="1">
    <source>
        <dbReference type="SAM" id="MobiDB-lite"/>
    </source>
</evidence>
<feature type="region of interest" description="Disordered" evidence="1">
    <location>
        <begin position="30"/>
        <end position="49"/>
    </location>
</feature>
<dbReference type="Pfam" id="PF13814">
    <property type="entry name" value="Replic_Relax"/>
    <property type="match status" value="1"/>
</dbReference>
<dbReference type="EMBL" id="SDWS01000020">
    <property type="protein sequence ID" value="RYB88266.1"/>
    <property type="molecule type" value="Genomic_DNA"/>
</dbReference>
<name>A0A4Q2RJ37_9ACTN</name>
<sequence>MSGPYIPGQGLPLALPFGSSLDTASAQVSELERQIRGTNTPQTSSAERRLSQRALAKLNDSLPERDRRVLELVDQHRYLTTHQVQAFAFTGHSSADSAARTTRSVLRRLERSLLLRSLDRRIGGARSGSAARVWQITSGAARLLRSDGSTYRRTEPSLRFMAHCLAVADAHLALRGLTGSGADRVTVQVEPDSWRWFSGVGGERRSVQPDLAAVVQTAQYDDRWFVEVDLGTESLPTLLRKCGLYEDYRAAGIEQSDHGAFPLVLWVLTSSERAERFRRSIDRSPRLTPELHKVVTTTDLTSELREVLR</sequence>
<evidence type="ECO:0000313" key="2">
    <source>
        <dbReference type="EMBL" id="RYB88266.1"/>
    </source>
</evidence>
<evidence type="ECO:0000313" key="3">
    <source>
        <dbReference type="Proteomes" id="UP000291838"/>
    </source>
</evidence>
<keyword evidence="3" id="KW-1185">Reference proteome</keyword>
<proteinExistence type="predicted"/>
<organism evidence="2 3">
    <name type="scientific">Nocardioides glacieisoli</name>
    <dbReference type="NCBI Taxonomy" id="1168730"/>
    <lineage>
        <taxon>Bacteria</taxon>
        <taxon>Bacillati</taxon>
        <taxon>Actinomycetota</taxon>
        <taxon>Actinomycetes</taxon>
        <taxon>Propionibacteriales</taxon>
        <taxon>Nocardioidaceae</taxon>
        <taxon>Nocardioides</taxon>
    </lineage>
</organism>
<protein>
    <recommendedName>
        <fullName evidence="4">Replication-relaxation</fullName>
    </recommendedName>
</protein>
<dbReference type="Proteomes" id="UP000291838">
    <property type="component" value="Unassembled WGS sequence"/>
</dbReference>
<reference evidence="2 3" key="1">
    <citation type="submission" date="2019-01" db="EMBL/GenBank/DDBJ databases">
        <title>Novel species of Nocardioides.</title>
        <authorList>
            <person name="Liu Q."/>
            <person name="Xin Y.-H."/>
        </authorList>
    </citation>
    <scope>NUCLEOTIDE SEQUENCE [LARGE SCALE GENOMIC DNA]</scope>
    <source>
        <strain evidence="2 3">HLT3-15</strain>
    </source>
</reference>
<dbReference type="AlphaFoldDB" id="A0A4Q2RJ37"/>
<accession>A0A4Q2RJ37</accession>
<evidence type="ECO:0008006" key="4">
    <source>
        <dbReference type="Google" id="ProtNLM"/>
    </source>
</evidence>
<gene>
    <name evidence="2" type="ORF">EUA06_22005</name>
</gene>
<feature type="compositionally biased region" description="Polar residues" evidence="1">
    <location>
        <begin position="36"/>
        <end position="45"/>
    </location>
</feature>
<dbReference type="OrthoDB" id="4146863at2"/>